<sequence length="111" mass="12556">MPAFAKDKLIKRVQTPTTRVHPRSLTSNDVKRLGPNRRLSSKHIQTQSIETQTILACLILTDKYKQTDEGTQTNDDFASYCPKSTNGFATRLSRFFGGTIVSFMKLFKSVQ</sequence>
<dbReference type="AlphaFoldDB" id="A0A813N9H7"/>
<dbReference type="OrthoDB" id="10000246at2759"/>
<comment type="caution">
    <text evidence="2">The sequence shown here is derived from an EMBL/GenBank/DDBJ whole genome shotgun (WGS) entry which is preliminary data.</text>
</comment>
<evidence type="ECO:0000256" key="1">
    <source>
        <dbReference type="SAM" id="MobiDB-lite"/>
    </source>
</evidence>
<dbReference type="EMBL" id="CAJNOJ010000003">
    <property type="protein sequence ID" value="CAF0733130.1"/>
    <property type="molecule type" value="Genomic_DNA"/>
</dbReference>
<gene>
    <name evidence="2" type="ORF">EDS130_LOCUS1242</name>
</gene>
<dbReference type="Proteomes" id="UP000663852">
    <property type="component" value="Unassembled WGS sequence"/>
</dbReference>
<feature type="compositionally biased region" description="Polar residues" evidence="1">
    <location>
        <begin position="16"/>
        <end position="28"/>
    </location>
</feature>
<reference evidence="2" key="1">
    <citation type="submission" date="2021-02" db="EMBL/GenBank/DDBJ databases">
        <authorList>
            <person name="Nowell W R."/>
        </authorList>
    </citation>
    <scope>NUCLEOTIDE SEQUENCE</scope>
</reference>
<feature type="region of interest" description="Disordered" evidence="1">
    <location>
        <begin position="16"/>
        <end position="35"/>
    </location>
</feature>
<name>A0A813N9H7_ADIRI</name>
<evidence type="ECO:0000313" key="3">
    <source>
        <dbReference type="Proteomes" id="UP000663852"/>
    </source>
</evidence>
<protein>
    <submittedName>
        <fullName evidence="2">Uncharacterized protein</fullName>
    </submittedName>
</protein>
<accession>A0A813N9H7</accession>
<organism evidence="2 3">
    <name type="scientific">Adineta ricciae</name>
    <name type="common">Rotifer</name>
    <dbReference type="NCBI Taxonomy" id="249248"/>
    <lineage>
        <taxon>Eukaryota</taxon>
        <taxon>Metazoa</taxon>
        <taxon>Spiralia</taxon>
        <taxon>Gnathifera</taxon>
        <taxon>Rotifera</taxon>
        <taxon>Eurotatoria</taxon>
        <taxon>Bdelloidea</taxon>
        <taxon>Adinetida</taxon>
        <taxon>Adinetidae</taxon>
        <taxon>Adineta</taxon>
    </lineage>
</organism>
<evidence type="ECO:0000313" key="2">
    <source>
        <dbReference type="EMBL" id="CAF0733130.1"/>
    </source>
</evidence>
<proteinExistence type="predicted"/>